<dbReference type="KEGG" id="mxe:MYXE_06370"/>
<reference evidence="6 7" key="1">
    <citation type="submission" date="2019-12" db="EMBL/GenBank/DDBJ databases">
        <title>Complete genome sequence of Mycolicibacterium xenopi str. JCM15661T.</title>
        <authorList>
            <person name="Yoshida M."/>
            <person name="Fukano H."/>
            <person name="Asakura T."/>
            <person name="Hoshino Y."/>
        </authorList>
    </citation>
    <scope>NUCLEOTIDE SEQUENCE [LARGE SCALE GENOMIC DNA]</scope>
    <source>
        <strain evidence="6 7">JCM 15661T</strain>
    </source>
</reference>
<keyword evidence="2 5" id="KW-0349">Heme</keyword>
<proteinExistence type="predicted"/>
<feature type="binding site" description="distal binding residue" evidence="5">
    <location>
        <position position="116"/>
    </location>
    <ligand>
        <name>heme</name>
        <dbReference type="ChEBI" id="CHEBI:30413"/>
    </ligand>
    <ligandPart>
        <name>Fe</name>
        <dbReference type="ChEBI" id="CHEBI:18248"/>
    </ligandPart>
</feature>
<dbReference type="GO" id="GO:0019825">
    <property type="term" value="F:oxygen binding"/>
    <property type="evidence" value="ECO:0007669"/>
    <property type="project" value="InterPro"/>
</dbReference>
<dbReference type="GO" id="GO:0046872">
    <property type="term" value="F:metal ion binding"/>
    <property type="evidence" value="ECO:0007669"/>
    <property type="project" value="UniProtKB-KW"/>
</dbReference>
<dbReference type="Gene3D" id="1.10.490.10">
    <property type="entry name" value="Globins"/>
    <property type="match status" value="1"/>
</dbReference>
<protein>
    <recommendedName>
        <fullName evidence="8">Globin</fullName>
    </recommendedName>
</protein>
<dbReference type="SUPFAM" id="SSF46458">
    <property type="entry name" value="Globin-like"/>
    <property type="match status" value="1"/>
</dbReference>
<organism evidence="6 7">
    <name type="scientific">Mycobacterium xenopi</name>
    <dbReference type="NCBI Taxonomy" id="1789"/>
    <lineage>
        <taxon>Bacteria</taxon>
        <taxon>Bacillati</taxon>
        <taxon>Actinomycetota</taxon>
        <taxon>Actinomycetes</taxon>
        <taxon>Mycobacteriales</taxon>
        <taxon>Mycobacteriaceae</taxon>
        <taxon>Mycobacterium</taxon>
    </lineage>
</organism>
<accession>A0AAD1GWY1</accession>
<dbReference type="RefSeq" id="WP_232061713.1">
    <property type="nucleotide sequence ID" value="NZ_AP022314.1"/>
</dbReference>
<evidence type="ECO:0000313" key="6">
    <source>
        <dbReference type="EMBL" id="BBU20848.1"/>
    </source>
</evidence>
<feature type="binding site" description="distal binding residue" evidence="5">
    <location>
        <position position="73"/>
    </location>
    <ligand>
        <name>heme</name>
        <dbReference type="ChEBI" id="CHEBI:30413"/>
    </ligand>
    <ligandPart>
        <name>Fe</name>
        <dbReference type="ChEBI" id="CHEBI:18248"/>
    </ligandPart>
</feature>
<dbReference type="Pfam" id="PF01152">
    <property type="entry name" value="Bac_globin"/>
    <property type="match status" value="1"/>
</dbReference>
<evidence type="ECO:0000256" key="3">
    <source>
        <dbReference type="ARBA" id="ARBA00022723"/>
    </source>
</evidence>
<name>A0AAD1GWY1_MYCXE</name>
<gene>
    <name evidence="6" type="ORF">MYXE_06370</name>
</gene>
<evidence type="ECO:0000256" key="2">
    <source>
        <dbReference type="ARBA" id="ARBA00022617"/>
    </source>
</evidence>
<dbReference type="AlphaFoldDB" id="A0AAD1GWY1"/>
<evidence type="ECO:0000256" key="1">
    <source>
        <dbReference type="ARBA" id="ARBA00022448"/>
    </source>
</evidence>
<dbReference type="GO" id="GO:0020037">
    <property type="term" value="F:heme binding"/>
    <property type="evidence" value="ECO:0007669"/>
    <property type="project" value="InterPro"/>
</dbReference>
<keyword evidence="4 5" id="KW-0408">Iron</keyword>
<dbReference type="InterPro" id="IPR009050">
    <property type="entry name" value="Globin-like_sf"/>
</dbReference>
<evidence type="ECO:0000313" key="7">
    <source>
        <dbReference type="Proteomes" id="UP000464624"/>
    </source>
</evidence>
<dbReference type="InterPro" id="IPR001486">
    <property type="entry name" value="Hemoglobin_trunc"/>
</dbReference>
<evidence type="ECO:0008006" key="8">
    <source>
        <dbReference type="Google" id="ProtNLM"/>
    </source>
</evidence>
<sequence length="121" mass="13348">MASLYQRIGGYDVIAAIIEDLFNSLRTDPAFARFASGRSFDSQARAHQLLIEQMCDLSGGPCRYLGRDMKTAHAGLGITEAEWNANMQYAAAALAKNGIGEAEKTDFLALFERYRHDIVEA</sequence>
<dbReference type="EMBL" id="AP022314">
    <property type="protein sequence ID" value="BBU20848.1"/>
    <property type="molecule type" value="Genomic_DNA"/>
</dbReference>
<keyword evidence="3 5" id="KW-0479">Metal-binding</keyword>
<dbReference type="Proteomes" id="UP000464624">
    <property type="component" value="Chromosome"/>
</dbReference>
<evidence type="ECO:0000256" key="5">
    <source>
        <dbReference type="PIRSR" id="PIRSR601486-1"/>
    </source>
</evidence>
<dbReference type="CDD" id="cd00454">
    <property type="entry name" value="TrHb1_N"/>
    <property type="match status" value="1"/>
</dbReference>
<evidence type="ECO:0000256" key="4">
    <source>
        <dbReference type="ARBA" id="ARBA00023004"/>
    </source>
</evidence>
<keyword evidence="1" id="KW-0813">Transport</keyword>
<dbReference type="InterPro" id="IPR012292">
    <property type="entry name" value="Globin/Proto"/>
</dbReference>